<accession>A0A8S1IVR6</accession>
<evidence type="ECO:0000313" key="1">
    <source>
        <dbReference type="EMBL" id="CAD7699215.1"/>
    </source>
</evidence>
<evidence type="ECO:0000313" key="2">
    <source>
        <dbReference type="Proteomes" id="UP000708148"/>
    </source>
</evidence>
<comment type="caution">
    <text evidence="1">The sequence shown here is derived from an EMBL/GenBank/DDBJ whole genome shotgun (WGS) entry which is preliminary data.</text>
</comment>
<gene>
    <name evidence="1" type="ORF">OSTQU699_LOCUS4574</name>
</gene>
<dbReference type="Proteomes" id="UP000708148">
    <property type="component" value="Unassembled WGS sequence"/>
</dbReference>
<sequence length="101" mass="11088">MDAKGCWDPGHGRKVILIELNQNKAGRGQNGFHNMRKGPCSQPLQCPPIRTCQYGGYGMLLSLGASTWNRVVIRAYSLLAVLWGTSAISDRCKVAINNGLW</sequence>
<proteinExistence type="predicted"/>
<organism evidence="1 2">
    <name type="scientific">Ostreobium quekettii</name>
    <dbReference type="NCBI Taxonomy" id="121088"/>
    <lineage>
        <taxon>Eukaryota</taxon>
        <taxon>Viridiplantae</taxon>
        <taxon>Chlorophyta</taxon>
        <taxon>core chlorophytes</taxon>
        <taxon>Ulvophyceae</taxon>
        <taxon>TCBD clade</taxon>
        <taxon>Bryopsidales</taxon>
        <taxon>Ostreobineae</taxon>
        <taxon>Ostreobiaceae</taxon>
        <taxon>Ostreobium</taxon>
    </lineage>
</organism>
<keyword evidence="2" id="KW-1185">Reference proteome</keyword>
<name>A0A8S1IVR6_9CHLO</name>
<protein>
    <submittedName>
        <fullName evidence="1">Uncharacterized protein</fullName>
    </submittedName>
</protein>
<reference evidence="1" key="1">
    <citation type="submission" date="2020-12" db="EMBL/GenBank/DDBJ databases">
        <authorList>
            <person name="Iha C."/>
        </authorList>
    </citation>
    <scope>NUCLEOTIDE SEQUENCE</scope>
</reference>
<dbReference type="EMBL" id="CAJHUC010000972">
    <property type="protein sequence ID" value="CAD7699215.1"/>
    <property type="molecule type" value="Genomic_DNA"/>
</dbReference>
<dbReference type="AlphaFoldDB" id="A0A8S1IVR6"/>